<dbReference type="NCBIfam" id="TIGR02532">
    <property type="entry name" value="IV_pilin_GFxxxE"/>
    <property type="match status" value="1"/>
</dbReference>
<organism evidence="11 12">
    <name type="scientific">Pseudomonas spirodelae</name>
    <dbReference type="NCBI Taxonomy" id="3101751"/>
    <lineage>
        <taxon>Bacteria</taxon>
        <taxon>Pseudomonadati</taxon>
        <taxon>Pseudomonadota</taxon>
        <taxon>Gammaproteobacteria</taxon>
        <taxon>Pseudomonadales</taxon>
        <taxon>Pseudomonadaceae</taxon>
        <taxon>Pseudomonas</taxon>
    </lineage>
</organism>
<keyword evidence="5 9" id="KW-0997">Cell inner membrane</keyword>
<evidence type="ECO:0000256" key="2">
    <source>
        <dbReference type="ARBA" id="ARBA00008358"/>
    </source>
</evidence>
<keyword evidence="7" id="KW-1133">Transmembrane helix</keyword>
<keyword evidence="6" id="KW-0812">Transmembrane</keyword>
<dbReference type="EMBL" id="JAYEET010000001">
    <property type="protein sequence ID" value="MEA1604364.1"/>
    <property type="molecule type" value="Genomic_DNA"/>
</dbReference>
<dbReference type="Proteomes" id="UP001292571">
    <property type="component" value="Unassembled WGS sequence"/>
</dbReference>
<evidence type="ECO:0000313" key="12">
    <source>
        <dbReference type="Proteomes" id="UP001292571"/>
    </source>
</evidence>
<proteinExistence type="inferred from homology"/>
<reference evidence="11 12" key="1">
    <citation type="submission" date="2023-12" db="EMBL/GenBank/DDBJ databases">
        <title>Pseudomonas sp. T5W1.</title>
        <authorList>
            <person name="Maltman C."/>
        </authorList>
    </citation>
    <scope>NUCLEOTIDE SEQUENCE [LARGE SCALE GENOMIC DNA]</scope>
    <source>
        <strain evidence="11 12">T5W1</strain>
    </source>
</reference>
<dbReference type="InterPro" id="IPR003413">
    <property type="entry name" value="T2SS_GspI_C"/>
</dbReference>
<evidence type="ECO:0000256" key="1">
    <source>
        <dbReference type="ARBA" id="ARBA00004377"/>
    </source>
</evidence>
<comment type="caution">
    <text evidence="11">The sequence shown here is derived from an EMBL/GenBank/DDBJ whole genome shotgun (WGS) entry which is preliminary data.</text>
</comment>
<dbReference type="InterPro" id="IPR010052">
    <property type="entry name" value="T2SS_protein-GspI"/>
</dbReference>
<dbReference type="Pfam" id="PF02501">
    <property type="entry name" value="T2SSI"/>
    <property type="match status" value="1"/>
</dbReference>
<keyword evidence="8" id="KW-0472">Membrane</keyword>
<evidence type="ECO:0000256" key="3">
    <source>
        <dbReference type="ARBA" id="ARBA00022475"/>
    </source>
</evidence>
<accession>A0ABU5P3Y3</accession>
<name>A0ABU5P3Y3_9PSED</name>
<dbReference type="NCBIfam" id="TIGR01707">
    <property type="entry name" value="gspI"/>
    <property type="match status" value="1"/>
</dbReference>
<comment type="PTM">
    <text evidence="9">Cleaved by prepilin peptidase.</text>
</comment>
<comment type="function">
    <text evidence="9">Component of the type II secretion system required for the energy-dependent secretion of extracellular factors such as proteases and toxins from the periplasm.</text>
</comment>
<dbReference type="RefSeq" id="WP_322947698.1">
    <property type="nucleotide sequence ID" value="NZ_JAYEET010000001.1"/>
</dbReference>
<comment type="similarity">
    <text evidence="2 9">Belongs to the GSP I family.</text>
</comment>
<evidence type="ECO:0000256" key="5">
    <source>
        <dbReference type="ARBA" id="ARBA00022519"/>
    </source>
</evidence>
<evidence type="ECO:0000256" key="4">
    <source>
        <dbReference type="ARBA" id="ARBA00022481"/>
    </source>
</evidence>
<evidence type="ECO:0000256" key="9">
    <source>
        <dbReference type="RuleBase" id="RU368030"/>
    </source>
</evidence>
<dbReference type="Pfam" id="PF07963">
    <property type="entry name" value="N_methyl"/>
    <property type="match status" value="1"/>
</dbReference>
<dbReference type="Gene3D" id="3.30.1300.30">
    <property type="entry name" value="GSPII I/J protein-like"/>
    <property type="match status" value="1"/>
</dbReference>
<evidence type="ECO:0000256" key="7">
    <source>
        <dbReference type="ARBA" id="ARBA00022989"/>
    </source>
</evidence>
<comment type="subcellular location">
    <subcellularLocation>
        <location evidence="1 9">Cell inner membrane</location>
        <topology evidence="1 9">Single-pass membrane protein</topology>
    </subcellularLocation>
</comment>
<keyword evidence="12" id="KW-1185">Reference proteome</keyword>
<feature type="domain" description="Type II secretion system protein GspI C-terminal" evidence="10">
    <location>
        <begin position="40"/>
        <end position="124"/>
    </location>
</feature>
<dbReference type="PROSITE" id="PS00409">
    <property type="entry name" value="PROKAR_NTER_METHYL"/>
    <property type="match status" value="1"/>
</dbReference>
<comment type="subunit">
    <text evidence="9">Type II secretion is composed of four main components: the outer membrane complex, the inner membrane complex, the cytoplasmic secretion ATPase and the periplasm-spanning pseudopilus.</text>
</comment>
<evidence type="ECO:0000259" key="10">
    <source>
        <dbReference type="Pfam" id="PF02501"/>
    </source>
</evidence>
<keyword evidence="3" id="KW-1003">Cell membrane</keyword>
<sequence>MKRMGGFTLLEVLVALAIFALVAASVLTATARSLQIAARLEDKTLAMWIADNRLSEMQLAREPVANGREQGEVAFAGRRWQWQSEVEATSEADMRRVTLWVAPMAQDRSAAGVRERSVVSLNGFVGVMR</sequence>
<dbReference type="InterPro" id="IPR012902">
    <property type="entry name" value="N_methyl_site"/>
</dbReference>
<dbReference type="PANTHER" id="PTHR38779:SF2">
    <property type="entry name" value="TYPE II SECRETION SYSTEM PROTEIN I-RELATED"/>
    <property type="match status" value="1"/>
</dbReference>
<gene>
    <name evidence="11" type="primary">gspI</name>
    <name evidence="11" type="ORF">SOP97_00810</name>
</gene>
<protein>
    <recommendedName>
        <fullName evidence="9">Type II secretion system protein I</fullName>
        <shortName evidence="9">T2SS minor pseudopilin I</shortName>
    </recommendedName>
</protein>
<evidence type="ECO:0000256" key="8">
    <source>
        <dbReference type="ARBA" id="ARBA00023136"/>
    </source>
</evidence>
<dbReference type="InterPro" id="IPR045584">
    <property type="entry name" value="Pilin-like"/>
</dbReference>
<dbReference type="SUPFAM" id="SSF54523">
    <property type="entry name" value="Pili subunits"/>
    <property type="match status" value="1"/>
</dbReference>
<dbReference type="PANTHER" id="PTHR38779">
    <property type="entry name" value="TYPE II SECRETION SYSTEM PROTEIN I-RELATED"/>
    <property type="match status" value="1"/>
</dbReference>
<keyword evidence="4 9" id="KW-0488">Methylation</keyword>
<evidence type="ECO:0000256" key="6">
    <source>
        <dbReference type="ARBA" id="ARBA00022692"/>
    </source>
</evidence>
<evidence type="ECO:0000313" key="11">
    <source>
        <dbReference type="EMBL" id="MEA1604364.1"/>
    </source>
</evidence>